<feature type="compositionally biased region" description="Basic and acidic residues" evidence="1">
    <location>
        <begin position="545"/>
        <end position="570"/>
    </location>
</feature>
<sequence>MKTPALLLLLLLLALVSVIPPTIGHGEWEILTERNFSSQIRIHPHVLLFVTAPWCGESRSLKNEITQLAQSSEELSLLKFMVVYRNSEKNLAQAIGAANGISVLYYHHSVPYNYLGKLRASNILSSLHPYLTSTPEQLPLVHLKSPKRVKDFLESSDKALLLFDFCGWTATLLPELKTNVTDDNLWQGNLAKKVEPDRVLKLRGKNNKKVAETDHAKWKLMCKLQSGFGRVPWLEDFSYVNDTAALQENDREHRGFGQTCNHDQFEQFSSFLSKLITTAKEFSLPPERQKFGLITEASLASSFNIGASDSWSAVLQLAGCPHCSKILKAGDDIQRLLKMENPIVTELEDDRQDHESSLPARKPSVILFVDRSSGSLEDRRRSMKALDTFREVAAQHKLSNIMNWEKNIKFENSVSQVDQESGSGSLLKSARKLKTIKLENKVSFVIWDGDKNVALDSIASGMEGSSLQEILTNLLHRRKESKLSSIAKDVGFRLLSDDMHIKVLDALPSQAEVVSGQDTSSSSAEDSSEVSLHPKEGNVQNRVGKSSEEKDEMKSSESESSSRNDEEKVSTNRSEQLVVTDTDKDEVYITENVNGEIKVSLRSESKEDLVHSFTGSFFFSDANYALLRALTGDVKFPSAVIVDPALQHHYVLHDEVAFSYSSLFEFLHRYRNGSLSPYTQSESTIQMPRKATIPPFVNLDFHEVDSIPHVTVNTFSHMVHAWNQSTAEKAPCPLCQDVLVLFSNNWCGFCQRMELALREVYRSLKEYKAIIQRGSGDNQRLFKSAEEPINGKNLKSPLIYLMDCTLNDCSLILKSINQREVYPSLILFPAERNKVIPYEGETSVTDLTEFLARHANNSREFFRLLPTLPGKGRRNSNMSDQSSSAVKNKVTDGDKLVEVVLRNREPAERDVNHDEVNSQSPPTHSLKTTPQVKAGTVLVSTEKLAASQPFGKSKILIIKAGHESGFLGLIFNKRLRWKSFPELGETAELLKETALSFGGPVVDPGNPLLALTREGDSSMDHQLSPGVYFLDHQSVARRIQELKSRDLNPSDYWFFLGYSSWSYEQLFDEIGLGVWEVDNNEIDFAWP</sequence>
<evidence type="ECO:0000256" key="2">
    <source>
        <dbReference type="SAM" id="SignalP"/>
    </source>
</evidence>
<evidence type="ECO:0000313" key="4">
    <source>
        <dbReference type="Proteomes" id="UP000029120"/>
    </source>
</evidence>
<dbReference type="InterPro" id="IPR003774">
    <property type="entry name" value="AlgH-like"/>
</dbReference>
<keyword evidence="2" id="KW-0732">Signal</keyword>
<proteinExistence type="predicted"/>
<dbReference type="Gene3D" id="3.40.1740.10">
    <property type="entry name" value="VC0467-like"/>
    <property type="match status" value="1"/>
</dbReference>
<accession>A0A087HB02</accession>
<evidence type="ECO:0008006" key="5">
    <source>
        <dbReference type="Google" id="ProtNLM"/>
    </source>
</evidence>
<dbReference type="eggNOG" id="ENOG502QUXX">
    <property type="taxonomic scope" value="Eukaryota"/>
</dbReference>
<feature type="region of interest" description="Disordered" evidence="1">
    <location>
        <begin position="512"/>
        <end position="577"/>
    </location>
</feature>
<dbReference type="OrthoDB" id="1910803at2759"/>
<feature type="chain" id="PRO_5001823173" description="Thioredoxin domain-containing protein" evidence="2">
    <location>
        <begin position="25"/>
        <end position="1087"/>
    </location>
</feature>
<feature type="compositionally biased region" description="Basic and acidic residues" evidence="1">
    <location>
        <begin position="903"/>
        <end position="916"/>
    </location>
</feature>
<feature type="region of interest" description="Disordered" evidence="1">
    <location>
        <begin position="867"/>
        <end position="888"/>
    </location>
</feature>
<dbReference type="Proteomes" id="UP000029120">
    <property type="component" value="Chromosome 3"/>
</dbReference>
<keyword evidence="4" id="KW-1185">Reference proteome</keyword>
<protein>
    <recommendedName>
        <fullName evidence="5">Thioredoxin domain-containing protein</fullName>
    </recommendedName>
</protein>
<feature type="compositionally biased region" description="Polar residues" evidence="1">
    <location>
        <begin position="875"/>
        <end position="886"/>
    </location>
</feature>
<organism evidence="3 4">
    <name type="scientific">Arabis alpina</name>
    <name type="common">Alpine rock-cress</name>
    <dbReference type="NCBI Taxonomy" id="50452"/>
    <lineage>
        <taxon>Eukaryota</taxon>
        <taxon>Viridiplantae</taxon>
        <taxon>Streptophyta</taxon>
        <taxon>Embryophyta</taxon>
        <taxon>Tracheophyta</taxon>
        <taxon>Spermatophyta</taxon>
        <taxon>Magnoliopsida</taxon>
        <taxon>eudicotyledons</taxon>
        <taxon>Gunneridae</taxon>
        <taxon>Pentapetalae</taxon>
        <taxon>rosids</taxon>
        <taxon>malvids</taxon>
        <taxon>Brassicales</taxon>
        <taxon>Brassicaceae</taxon>
        <taxon>Arabideae</taxon>
        <taxon>Arabis</taxon>
    </lineage>
</organism>
<dbReference type="PANTHER" id="PTHR31984:SF12">
    <property type="entry name" value="THIOREDOXIN DOMAIN-CONTAINING PROTEIN"/>
    <property type="match status" value="1"/>
</dbReference>
<dbReference type="Gramene" id="KFK39304">
    <property type="protein sequence ID" value="KFK39304"/>
    <property type="gene ID" value="AALP_AA3G227100"/>
</dbReference>
<dbReference type="EMBL" id="CM002871">
    <property type="protein sequence ID" value="KFK39304.1"/>
    <property type="molecule type" value="Genomic_DNA"/>
</dbReference>
<dbReference type="PANTHER" id="PTHR31984">
    <property type="entry name" value="TRANSPORTER, PUTATIVE (DUF179)-RELATED"/>
    <property type="match status" value="1"/>
</dbReference>
<evidence type="ECO:0000256" key="1">
    <source>
        <dbReference type="SAM" id="MobiDB-lite"/>
    </source>
</evidence>
<feature type="signal peptide" evidence="2">
    <location>
        <begin position="1"/>
        <end position="24"/>
    </location>
</feature>
<dbReference type="SUPFAM" id="SSF143456">
    <property type="entry name" value="VC0467-like"/>
    <property type="match status" value="1"/>
</dbReference>
<feature type="compositionally biased region" description="Polar residues" evidence="1">
    <location>
        <begin position="917"/>
        <end position="928"/>
    </location>
</feature>
<dbReference type="CDD" id="cd02961">
    <property type="entry name" value="PDI_a_family"/>
    <property type="match status" value="1"/>
</dbReference>
<feature type="compositionally biased region" description="Low complexity" evidence="1">
    <location>
        <begin position="515"/>
        <end position="531"/>
    </location>
</feature>
<dbReference type="Gene3D" id="3.40.30.10">
    <property type="entry name" value="Glutaredoxin"/>
    <property type="match status" value="2"/>
</dbReference>
<dbReference type="Pfam" id="PF02622">
    <property type="entry name" value="DUF179"/>
    <property type="match status" value="1"/>
</dbReference>
<dbReference type="SUPFAM" id="SSF52833">
    <property type="entry name" value="Thioredoxin-like"/>
    <property type="match status" value="2"/>
</dbReference>
<feature type="region of interest" description="Disordered" evidence="1">
    <location>
        <begin position="903"/>
        <end position="928"/>
    </location>
</feature>
<dbReference type="InterPro" id="IPR036249">
    <property type="entry name" value="Thioredoxin-like_sf"/>
</dbReference>
<reference evidence="4" key="1">
    <citation type="journal article" date="2015" name="Nat. Plants">
        <title>Genome expansion of Arabis alpina linked with retrotransposition and reduced symmetric DNA methylation.</title>
        <authorList>
            <person name="Willing E.M."/>
            <person name="Rawat V."/>
            <person name="Mandakova T."/>
            <person name="Maumus F."/>
            <person name="James G.V."/>
            <person name="Nordstroem K.J."/>
            <person name="Becker C."/>
            <person name="Warthmann N."/>
            <person name="Chica C."/>
            <person name="Szarzynska B."/>
            <person name="Zytnicki M."/>
            <person name="Albani M.C."/>
            <person name="Kiefer C."/>
            <person name="Bergonzi S."/>
            <person name="Castaings L."/>
            <person name="Mateos J.L."/>
            <person name="Berns M.C."/>
            <person name="Bujdoso N."/>
            <person name="Piofczyk T."/>
            <person name="de Lorenzo L."/>
            <person name="Barrero-Sicilia C."/>
            <person name="Mateos I."/>
            <person name="Piednoel M."/>
            <person name="Hagmann J."/>
            <person name="Chen-Min-Tao R."/>
            <person name="Iglesias-Fernandez R."/>
            <person name="Schuster S.C."/>
            <person name="Alonso-Blanco C."/>
            <person name="Roudier F."/>
            <person name="Carbonero P."/>
            <person name="Paz-Ares J."/>
            <person name="Davis S.J."/>
            <person name="Pecinka A."/>
            <person name="Quesneville H."/>
            <person name="Colot V."/>
            <person name="Lysak M.A."/>
            <person name="Weigel D."/>
            <person name="Coupland G."/>
            <person name="Schneeberger K."/>
        </authorList>
    </citation>
    <scope>NUCLEOTIDE SEQUENCE [LARGE SCALE GENOMIC DNA]</scope>
    <source>
        <strain evidence="4">cv. Pajares</strain>
    </source>
</reference>
<evidence type="ECO:0000313" key="3">
    <source>
        <dbReference type="EMBL" id="KFK39304.1"/>
    </source>
</evidence>
<gene>
    <name evidence="3" type="ordered locus">AALP_Aa3g227100</name>
</gene>
<name>A0A087HB02_ARAAL</name>
<dbReference type="AlphaFoldDB" id="A0A087HB02"/>